<evidence type="ECO:0000313" key="2">
    <source>
        <dbReference type="Proteomes" id="UP001148629"/>
    </source>
</evidence>
<dbReference type="EMBL" id="JANRMS010000025">
    <property type="protein sequence ID" value="KAJ3549344.1"/>
    <property type="molecule type" value="Genomic_DNA"/>
</dbReference>
<comment type="caution">
    <text evidence="1">The sequence shown here is derived from an EMBL/GenBank/DDBJ whole genome shotgun (WGS) entry which is preliminary data.</text>
</comment>
<name>A0ACC1SYZ4_9HYPO</name>
<sequence length="1049" mass="119038">MDPLTALSLAASIVAFVDFASKILKTSNEIRKEGDLVALSAGLRARPSINVALAEDEQALDAIALECAKIADELVKTLSKLTTNGDGRGRGWESLQVAFKTIWRKGEIEDLVKRLDQYRHELGLRLLVILNKKMDLQSSDNSERLLHLEASNQKIVEIVTFTQSLLETALPRGGDKTLQHSQQDITGNQHTTKDPGQTRRQHVLSAILALNDGTTVNLANEPSSTTDAEKSTRHQNIQRVMTFGNASGSEETNESTVSNQEFSPIAKRVLLNLHYRMIHVRRESVSESSNGTFTWALEKPVSDQPWDSLPHWLESNQGCYWITGKPGSGKSTLMKYISSDERTLNYLRAWAGSYPLACASFFFWAHGTSLQKTQEGLIRGLLRDLLDQCPYLIPEVFPDLCMEMIKAKPQTLDEITPEELYIAFKRFVDKARQRVKVCLFIDGLDEYLGDHMDLCRFLFEIMESSESLKILFSSRPWNVFRDTFSRQPSLQLQDLTLSDIRLFATQELEESPGARSIENIRSGTLDMLIKSLCEKASGVFLWVALAVRSLRHGLMNGDSVETLIERLYQLPHDLERMYEHMFASLDIAQKSSAARMILMLLRGETIQTDDPVSLLQLALTEEVNLKQAIDAPVKVMPPLQRQSRCELMKRRLQGTTQGLLEVVGKEDLFFGSSSSMDSYVAFFHRTAADFFETPDMWSLLNSLVGTAFDPDLPLLAACLYEMKTLPFQRALIIASDRLMLHARQIFAYTSFLEMKHRRPNTVVLDELKRVVDRHWKEATDYKQRNFDLNWCSTEGAHWATLLMSTDRSQRERERHSPSEVEETYLFLSLSIHFGCVLYVHDKEVANSNLSKQDQADLLGQLILGHFFGPPSKIVSQGAGDLSYNYVSAISGILELGVDPNMEYNDVETRSSLWMIFLKHLWLDHMDWEDNTDNTMVRTVLFVNEQLSIYRSFILAGAHVDVVLGRQGNTYSPLSVLKGFEKFVNGCNGTLQERNEFNSKYAAIWELMPQNQLPKDAKETQEVSRRSFMSGMKKFKNRVRLSIQGPSKSK</sequence>
<proteinExistence type="predicted"/>
<protein>
    <submittedName>
        <fullName evidence="1">Uncharacterized protein</fullName>
    </submittedName>
</protein>
<accession>A0ACC1SYZ4</accession>
<reference evidence="1" key="1">
    <citation type="submission" date="2022-08" db="EMBL/GenBank/DDBJ databases">
        <title>Genome Sequence of Fusarium decemcellulare.</title>
        <authorList>
            <person name="Buettner E."/>
        </authorList>
    </citation>
    <scope>NUCLEOTIDE SEQUENCE</scope>
    <source>
        <strain evidence="1">Babe19</strain>
    </source>
</reference>
<organism evidence="1 2">
    <name type="scientific">Fusarium decemcellulare</name>
    <dbReference type="NCBI Taxonomy" id="57161"/>
    <lineage>
        <taxon>Eukaryota</taxon>
        <taxon>Fungi</taxon>
        <taxon>Dikarya</taxon>
        <taxon>Ascomycota</taxon>
        <taxon>Pezizomycotina</taxon>
        <taxon>Sordariomycetes</taxon>
        <taxon>Hypocreomycetidae</taxon>
        <taxon>Hypocreales</taxon>
        <taxon>Nectriaceae</taxon>
        <taxon>Fusarium</taxon>
        <taxon>Fusarium decemcellulare species complex</taxon>
    </lineage>
</organism>
<gene>
    <name evidence="1" type="ORF">NM208_g548</name>
</gene>
<evidence type="ECO:0000313" key="1">
    <source>
        <dbReference type="EMBL" id="KAJ3549344.1"/>
    </source>
</evidence>
<dbReference type="Proteomes" id="UP001148629">
    <property type="component" value="Unassembled WGS sequence"/>
</dbReference>
<keyword evidence="2" id="KW-1185">Reference proteome</keyword>